<dbReference type="EMBL" id="JAJAGO010000014">
    <property type="protein sequence ID" value="MCT2593531.1"/>
    <property type="molecule type" value="Genomic_DNA"/>
</dbReference>
<accession>A0ABT2K0P3</accession>
<dbReference type="SUPFAM" id="SSF48498">
    <property type="entry name" value="Tetracyclin repressor-like, C-terminal domain"/>
    <property type="match status" value="1"/>
</dbReference>
<dbReference type="Pfam" id="PF16859">
    <property type="entry name" value="TetR_C_11"/>
    <property type="match status" value="1"/>
</dbReference>
<protein>
    <submittedName>
        <fullName evidence="7">TetR/AcrR family transcriptional regulator</fullName>
    </submittedName>
</protein>
<dbReference type="InterPro" id="IPR009057">
    <property type="entry name" value="Homeodomain-like_sf"/>
</dbReference>
<name>A0ABT2K0P3_9ACTN</name>
<dbReference type="SUPFAM" id="SSF46689">
    <property type="entry name" value="Homeodomain-like"/>
    <property type="match status" value="1"/>
</dbReference>
<feature type="DNA-binding region" description="H-T-H motif" evidence="4">
    <location>
        <begin position="40"/>
        <end position="59"/>
    </location>
</feature>
<dbReference type="Proteomes" id="UP001156389">
    <property type="component" value="Unassembled WGS sequence"/>
</dbReference>
<evidence type="ECO:0000256" key="5">
    <source>
        <dbReference type="SAM" id="MobiDB-lite"/>
    </source>
</evidence>
<evidence type="ECO:0000256" key="2">
    <source>
        <dbReference type="ARBA" id="ARBA00023125"/>
    </source>
</evidence>
<dbReference type="PRINTS" id="PR00455">
    <property type="entry name" value="HTHTETR"/>
</dbReference>
<dbReference type="Gene3D" id="1.10.10.60">
    <property type="entry name" value="Homeodomain-like"/>
    <property type="match status" value="1"/>
</dbReference>
<dbReference type="InterPro" id="IPR036271">
    <property type="entry name" value="Tet_transcr_reg_TetR-rel_C_sf"/>
</dbReference>
<proteinExistence type="predicted"/>
<dbReference type="InterPro" id="IPR050109">
    <property type="entry name" value="HTH-type_TetR-like_transc_reg"/>
</dbReference>
<evidence type="ECO:0000313" key="7">
    <source>
        <dbReference type="EMBL" id="MCT2593531.1"/>
    </source>
</evidence>
<dbReference type="Gene3D" id="1.10.357.10">
    <property type="entry name" value="Tetracycline Repressor, domain 2"/>
    <property type="match status" value="1"/>
</dbReference>
<keyword evidence="8" id="KW-1185">Reference proteome</keyword>
<evidence type="ECO:0000313" key="8">
    <source>
        <dbReference type="Proteomes" id="UP001156389"/>
    </source>
</evidence>
<dbReference type="InterPro" id="IPR001647">
    <property type="entry name" value="HTH_TetR"/>
</dbReference>
<feature type="region of interest" description="Disordered" evidence="5">
    <location>
        <begin position="199"/>
        <end position="219"/>
    </location>
</feature>
<dbReference type="RefSeq" id="WP_260220906.1">
    <property type="nucleotide sequence ID" value="NZ_JAJAGO010000014.1"/>
</dbReference>
<reference evidence="7 8" key="1">
    <citation type="submission" date="2021-10" db="EMBL/GenBank/DDBJ databases">
        <title>Streptomyces gossypii sp. nov., isolated from soil collected from cotton field.</title>
        <authorList>
            <person name="Ge X."/>
            <person name="Chen X."/>
            <person name="Liu W."/>
        </authorList>
    </citation>
    <scope>NUCLEOTIDE SEQUENCE [LARGE SCALE GENOMIC DNA]</scope>
    <source>
        <strain evidence="7 8">N2-109</strain>
    </source>
</reference>
<dbReference type="PROSITE" id="PS50977">
    <property type="entry name" value="HTH_TETR_2"/>
    <property type="match status" value="1"/>
</dbReference>
<sequence length="219" mass="23729">MPADIAKAQVRRPRMTAEREAEVLATALDVLREVGYGAMTMDAVAARAHCSKATLYRLWQGKPELLIAALRRTQPIPEGIDTGSLRGDLMSLAARMSACAEQDTDLVAALGHATLTDQDLVRALRKSLVEPDVAHVTAFVERAVERGELASWPTAAEFLPQMLFAAVVSRPLFEDAYADAEYLASFVERAVLPALLHSSTSSTTDAPTDSPTPRHSWST</sequence>
<evidence type="ECO:0000259" key="6">
    <source>
        <dbReference type="PROSITE" id="PS50977"/>
    </source>
</evidence>
<evidence type="ECO:0000256" key="3">
    <source>
        <dbReference type="ARBA" id="ARBA00023163"/>
    </source>
</evidence>
<feature type="domain" description="HTH tetR-type" evidence="6">
    <location>
        <begin position="17"/>
        <end position="77"/>
    </location>
</feature>
<feature type="compositionally biased region" description="Low complexity" evidence="5">
    <location>
        <begin position="199"/>
        <end position="213"/>
    </location>
</feature>
<dbReference type="InterPro" id="IPR011075">
    <property type="entry name" value="TetR_C"/>
</dbReference>
<keyword evidence="2 4" id="KW-0238">DNA-binding</keyword>
<dbReference type="PANTHER" id="PTHR30055:SF149">
    <property type="entry name" value="TETR-FAMILY TRANSCRIPTIONAL REGULATOR"/>
    <property type="match status" value="1"/>
</dbReference>
<comment type="caution">
    <text evidence="7">The sequence shown here is derived from an EMBL/GenBank/DDBJ whole genome shotgun (WGS) entry which is preliminary data.</text>
</comment>
<organism evidence="7 8">
    <name type="scientific">Streptomyces gossypii</name>
    <dbReference type="NCBI Taxonomy" id="2883101"/>
    <lineage>
        <taxon>Bacteria</taxon>
        <taxon>Bacillati</taxon>
        <taxon>Actinomycetota</taxon>
        <taxon>Actinomycetes</taxon>
        <taxon>Kitasatosporales</taxon>
        <taxon>Streptomycetaceae</taxon>
        <taxon>Streptomyces</taxon>
    </lineage>
</organism>
<gene>
    <name evidence="7" type="ORF">LHJ74_27120</name>
</gene>
<dbReference type="PANTHER" id="PTHR30055">
    <property type="entry name" value="HTH-TYPE TRANSCRIPTIONAL REGULATOR RUTR"/>
    <property type="match status" value="1"/>
</dbReference>
<dbReference type="Pfam" id="PF00440">
    <property type="entry name" value="TetR_N"/>
    <property type="match status" value="1"/>
</dbReference>
<evidence type="ECO:0000256" key="1">
    <source>
        <dbReference type="ARBA" id="ARBA00023015"/>
    </source>
</evidence>
<keyword evidence="1" id="KW-0805">Transcription regulation</keyword>
<keyword evidence="3" id="KW-0804">Transcription</keyword>
<evidence type="ECO:0000256" key="4">
    <source>
        <dbReference type="PROSITE-ProRule" id="PRU00335"/>
    </source>
</evidence>